<organism evidence="6 7">
    <name type="scientific">Merluccius polli</name>
    <name type="common">Benguela hake</name>
    <name type="synonym">Merluccius cadenati</name>
    <dbReference type="NCBI Taxonomy" id="89951"/>
    <lineage>
        <taxon>Eukaryota</taxon>
        <taxon>Metazoa</taxon>
        <taxon>Chordata</taxon>
        <taxon>Craniata</taxon>
        <taxon>Vertebrata</taxon>
        <taxon>Euteleostomi</taxon>
        <taxon>Actinopterygii</taxon>
        <taxon>Neopterygii</taxon>
        <taxon>Teleostei</taxon>
        <taxon>Neoteleostei</taxon>
        <taxon>Acanthomorphata</taxon>
        <taxon>Zeiogadaria</taxon>
        <taxon>Gadariae</taxon>
        <taxon>Gadiformes</taxon>
        <taxon>Gadoidei</taxon>
        <taxon>Merlucciidae</taxon>
        <taxon>Merluccius</taxon>
    </lineage>
</organism>
<dbReference type="AlphaFoldDB" id="A0AA47MYY3"/>
<dbReference type="Proteomes" id="UP001174136">
    <property type="component" value="Unassembled WGS sequence"/>
</dbReference>
<name>A0AA47MYY3_MERPO</name>
<feature type="compositionally biased region" description="Basic and acidic residues" evidence="5">
    <location>
        <begin position="10"/>
        <end position="28"/>
    </location>
</feature>
<evidence type="ECO:0000313" key="6">
    <source>
        <dbReference type="EMBL" id="KAK0148680.1"/>
    </source>
</evidence>
<feature type="region of interest" description="Disordered" evidence="5">
    <location>
        <begin position="50"/>
        <end position="77"/>
    </location>
</feature>
<evidence type="ECO:0000313" key="7">
    <source>
        <dbReference type="Proteomes" id="UP001174136"/>
    </source>
</evidence>
<comment type="caution">
    <text evidence="6">The sequence shown here is derived from an EMBL/GenBank/DDBJ whole genome shotgun (WGS) entry which is preliminary data.</text>
</comment>
<gene>
    <name evidence="6" type="primary">mustn1</name>
    <name evidence="6" type="ORF">N1851_011010</name>
</gene>
<feature type="region of interest" description="Disordered" evidence="5">
    <location>
        <begin position="1"/>
        <end position="36"/>
    </location>
</feature>
<accession>A0AA47MYY3</accession>
<evidence type="ECO:0000256" key="4">
    <source>
        <dbReference type="ARBA" id="ARBA00044950"/>
    </source>
</evidence>
<evidence type="ECO:0000256" key="1">
    <source>
        <dbReference type="ARBA" id="ARBA00004123"/>
    </source>
</evidence>
<dbReference type="GO" id="GO:0005634">
    <property type="term" value="C:nucleus"/>
    <property type="evidence" value="ECO:0007669"/>
    <property type="project" value="UniProtKB-SubCell"/>
</dbReference>
<dbReference type="EMBL" id="JAOPHQ010002004">
    <property type="protein sequence ID" value="KAK0148680.1"/>
    <property type="molecule type" value="Genomic_DNA"/>
</dbReference>
<evidence type="ECO:0000256" key="2">
    <source>
        <dbReference type="ARBA" id="ARBA00018401"/>
    </source>
</evidence>
<comment type="subcellular location">
    <subcellularLocation>
        <location evidence="1">Nucleus</location>
    </subcellularLocation>
</comment>
<reference evidence="6" key="1">
    <citation type="journal article" date="2023" name="Front. Mar. Sci.">
        <title>A new Merluccius polli reference genome to investigate the effects of global change in West African waters.</title>
        <authorList>
            <person name="Mateo J.L."/>
            <person name="Blanco-Fernandez C."/>
            <person name="Garcia-Vazquez E."/>
            <person name="Machado-Schiaffino G."/>
        </authorList>
    </citation>
    <scope>NUCLEOTIDE SEQUENCE</scope>
    <source>
        <strain evidence="6">C29</strain>
        <tissue evidence="6">Fin</tissue>
    </source>
</reference>
<evidence type="ECO:0000256" key="5">
    <source>
        <dbReference type="SAM" id="MobiDB-lite"/>
    </source>
</evidence>
<sequence>MSQQGEDEAQEQRPEVRAEDLVEAKDTLGTKGPMKSKTFEVMEECEKMGKTAPSVFSSARSGGETAFSKPSTRPIRK</sequence>
<comment type="similarity">
    <text evidence="4">Belongs to the MUSTN1 family.</text>
</comment>
<dbReference type="Pfam" id="PF15682">
    <property type="entry name" value="Mustang"/>
    <property type="match status" value="1"/>
</dbReference>
<protein>
    <recommendedName>
        <fullName evidence="2">Musculoskeletal embryonic nuclear protein 1</fullName>
    </recommendedName>
</protein>
<evidence type="ECO:0000256" key="3">
    <source>
        <dbReference type="ARBA" id="ARBA00023242"/>
    </source>
</evidence>
<keyword evidence="3" id="KW-0539">Nucleus</keyword>
<dbReference type="GO" id="GO:0042246">
    <property type="term" value="P:tissue regeneration"/>
    <property type="evidence" value="ECO:0007669"/>
    <property type="project" value="InterPro"/>
</dbReference>
<dbReference type="GO" id="GO:0035988">
    <property type="term" value="P:chondrocyte proliferation"/>
    <property type="evidence" value="ECO:0007669"/>
    <property type="project" value="InterPro"/>
</dbReference>
<proteinExistence type="inferred from homology"/>
<dbReference type="GO" id="GO:0002062">
    <property type="term" value="P:chondrocyte differentiation"/>
    <property type="evidence" value="ECO:0007669"/>
    <property type="project" value="InterPro"/>
</dbReference>
<keyword evidence="7" id="KW-1185">Reference proteome</keyword>
<dbReference type="InterPro" id="IPR031394">
    <property type="entry name" value="MUSTN1"/>
</dbReference>